<evidence type="ECO:0000313" key="8">
    <source>
        <dbReference type="EMBL" id="MCG7323274.1"/>
    </source>
</evidence>
<dbReference type="InterPro" id="IPR027469">
    <property type="entry name" value="Cation_efflux_TMD_sf"/>
</dbReference>
<sequence length="331" mass="35983">MSRHGTSRTRFGATTLPTEQRDALHRATRLEWITIGYMVTCVVAVYLVMGSSQAMKAAWIEDLLAFVPPIAFLIARRQVGKSPSPEYPYGRHRAVASGHLAASVALLLVGAMLLWDSVTGLVKAEHPPIGTLQLLGHTVWAGWVMIAVMAYTLVGPIIIARRKMPLAEALHDRILYADADMQKADWMTAAGSIAGIVGIGLGWWWADAAVASAIALSIVKDGWSNLRYAGRNLMDGRARTYDSAHTHPLVAEVDEVLRGFGWVSDARSRVRDMGHVLHVESFVVPRGPAALTADVEAAAAAIRALDWKLDDVVIMPVSRTGDLPDPREDRA</sequence>
<reference evidence="8 9" key="1">
    <citation type="submission" date="2022-02" db="EMBL/GenBank/DDBJ databases">
        <title>Uncovering new skin microbiome diversity through culturing and metagenomics.</title>
        <authorList>
            <person name="Conlan S."/>
            <person name="Deming C."/>
            <person name="Nisc Comparative Sequencing Program N."/>
            <person name="Segre J.A."/>
        </authorList>
    </citation>
    <scope>NUCLEOTIDE SEQUENCE [LARGE SCALE GENOMIC DNA]</scope>
    <source>
        <strain evidence="8 9">ACRQZ</strain>
    </source>
</reference>
<feature type="transmembrane region" description="Helical" evidence="6">
    <location>
        <begin position="135"/>
        <end position="154"/>
    </location>
</feature>
<evidence type="ECO:0000256" key="3">
    <source>
        <dbReference type="ARBA" id="ARBA00022692"/>
    </source>
</evidence>
<keyword evidence="4 6" id="KW-1133">Transmembrane helix</keyword>
<evidence type="ECO:0000313" key="9">
    <source>
        <dbReference type="Proteomes" id="UP001521931"/>
    </source>
</evidence>
<gene>
    <name evidence="8" type="ORF">MHL29_15430</name>
</gene>
<accession>A0ABS9Q659</accession>
<dbReference type="RefSeq" id="WP_239265936.1">
    <property type="nucleotide sequence ID" value="NZ_JAKRCV010000066.1"/>
</dbReference>
<dbReference type="InterPro" id="IPR058533">
    <property type="entry name" value="Cation_efflux_TM"/>
</dbReference>
<evidence type="ECO:0000256" key="4">
    <source>
        <dbReference type="ARBA" id="ARBA00022989"/>
    </source>
</evidence>
<dbReference type="Pfam" id="PF01545">
    <property type="entry name" value="Cation_efflux"/>
    <property type="match status" value="1"/>
</dbReference>
<comment type="caution">
    <text evidence="8">The sequence shown here is derived from an EMBL/GenBank/DDBJ whole genome shotgun (WGS) entry which is preliminary data.</text>
</comment>
<dbReference type="Proteomes" id="UP001521931">
    <property type="component" value="Unassembled WGS sequence"/>
</dbReference>
<dbReference type="InterPro" id="IPR050291">
    <property type="entry name" value="CDF_Transporter"/>
</dbReference>
<feature type="transmembrane region" description="Helical" evidence="6">
    <location>
        <begin position="96"/>
        <end position="115"/>
    </location>
</feature>
<evidence type="ECO:0000256" key="6">
    <source>
        <dbReference type="SAM" id="Phobius"/>
    </source>
</evidence>
<dbReference type="Gene3D" id="1.20.1510.10">
    <property type="entry name" value="Cation efflux protein transmembrane domain"/>
    <property type="match status" value="1"/>
</dbReference>
<evidence type="ECO:0000259" key="7">
    <source>
        <dbReference type="Pfam" id="PF01545"/>
    </source>
</evidence>
<proteinExistence type="predicted"/>
<keyword evidence="9" id="KW-1185">Reference proteome</keyword>
<feature type="domain" description="Cation efflux protein transmembrane" evidence="7">
    <location>
        <begin position="42"/>
        <end position="234"/>
    </location>
</feature>
<organism evidence="8 9">
    <name type="scientific">Arsenicicoccus bolidensis</name>
    <dbReference type="NCBI Taxonomy" id="229480"/>
    <lineage>
        <taxon>Bacteria</taxon>
        <taxon>Bacillati</taxon>
        <taxon>Actinomycetota</taxon>
        <taxon>Actinomycetes</taxon>
        <taxon>Micrococcales</taxon>
        <taxon>Intrasporangiaceae</taxon>
        <taxon>Arsenicicoccus</taxon>
    </lineage>
</organism>
<evidence type="ECO:0000256" key="2">
    <source>
        <dbReference type="ARBA" id="ARBA00022448"/>
    </source>
</evidence>
<name>A0ABS9Q659_9MICO</name>
<feature type="transmembrane region" description="Helical" evidence="6">
    <location>
        <begin position="30"/>
        <end position="51"/>
    </location>
</feature>
<dbReference type="SUPFAM" id="SSF161111">
    <property type="entry name" value="Cation efflux protein transmembrane domain-like"/>
    <property type="match status" value="1"/>
</dbReference>
<evidence type="ECO:0000256" key="5">
    <source>
        <dbReference type="ARBA" id="ARBA00023136"/>
    </source>
</evidence>
<dbReference type="EMBL" id="JAKRCV010000066">
    <property type="protein sequence ID" value="MCG7323274.1"/>
    <property type="molecule type" value="Genomic_DNA"/>
</dbReference>
<comment type="subcellular location">
    <subcellularLocation>
        <location evidence="1">Membrane</location>
        <topology evidence="1">Multi-pass membrane protein</topology>
    </subcellularLocation>
</comment>
<keyword evidence="5 6" id="KW-0472">Membrane</keyword>
<feature type="transmembrane region" description="Helical" evidence="6">
    <location>
        <begin position="186"/>
        <end position="206"/>
    </location>
</feature>
<evidence type="ECO:0000256" key="1">
    <source>
        <dbReference type="ARBA" id="ARBA00004141"/>
    </source>
</evidence>
<feature type="transmembrane region" description="Helical" evidence="6">
    <location>
        <begin position="57"/>
        <end position="75"/>
    </location>
</feature>
<keyword evidence="2" id="KW-0813">Transport</keyword>
<keyword evidence="3 6" id="KW-0812">Transmembrane</keyword>
<dbReference type="PANTHER" id="PTHR43840">
    <property type="entry name" value="MITOCHONDRIAL METAL TRANSPORTER 1-RELATED"/>
    <property type="match status" value="1"/>
</dbReference>
<dbReference type="PANTHER" id="PTHR43840:SF15">
    <property type="entry name" value="MITOCHONDRIAL METAL TRANSPORTER 1-RELATED"/>
    <property type="match status" value="1"/>
</dbReference>
<protein>
    <submittedName>
        <fullName evidence="8">Cation transporter</fullName>
    </submittedName>
</protein>